<dbReference type="AlphaFoldDB" id="A0A9D2M2K8"/>
<dbReference type="InterPro" id="IPR052018">
    <property type="entry name" value="PHP_domain"/>
</dbReference>
<dbReference type="InterPro" id="IPR016195">
    <property type="entry name" value="Pol/histidinol_Pase-like"/>
</dbReference>
<dbReference type="Gene3D" id="3.20.20.140">
    <property type="entry name" value="Metal-dependent hydrolases"/>
    <property type="match status" value="1"/>
</dbReference>
<sequence>MKNAHTKVDLHTHSTASDGQYAPAELAALAKKAGVGVLALTDHDTTAGLQEAAKAAQEVGIRFINGIELDTKYPGIGGRFHILGYGINPFHPALQSRCTGYAEQRRARAERILHYLAERGIPLSFARIEALAKGGVIGRPHFARAMLEQGYITSIEEAFEKYLDTPEFQAIDRPKPHPKEAIQMITQAGGLAVLAHPYQIKLGALDLETLLRELKSYGLFGMECYYSTHTPQQTQTLLALAQTLELAVSGGSDFHGEAVKPDVRLGTGIKNSLCVPDSISILSFLP</sequence>
<accession>A0A9D2M2K8</accession>
<dbReference type="SMART" id="SM00481">
    <property type="entry name" value="POLIIIAc"/>
    <property type="match status" value="1"/>
</dbReference>
<protein>
    <submittedName>
        <fullName evidence="2">PHP domain-containing protein</fullName>
    </submittedName>
</protein>
<evidence type="ECO:0000259" key="1">
    <source>
        <dbReference type="SMART" id="SM00481"/>
    </source>
</evidence>
<dbReference type="GO" id="GO:0004534">
    <property type="term" value="F:5'-3' RNA exonuclease activity"/>
    <property type="evidence" value="ECO:0007669"/>
    <property type="project" value="TreeGrafter"/>
</dbReference>
<dbReference type="Gene3D" id="1.10.150.650">
    <property type="match status" value="1"/>
</dbReference>
<dbReference type="Pfam" id="PF02811">
    <property type="entry name" value="PHP"/>
    <property type="match status" value="1"/>
</dbReference>
<dbReference type="PANTHER" id="PTHR42924:SF3">
    <property type="entry name" value="POLYMERASE_HISTIDINOL PHOSPHATASE N-TERMINAL DOMAIN-CONTAINING PROTEIN"/>
    <property type="match status" value="1"/>
</dbReference>
<name>A0A9D2M2K8_9FIRM</name>
<dbReference type="GO" id="GO:0035312">
    <property type="term" value="F:5'-3' DNA exonuclease activity"/>
    <property type="evidence" value="ECO:0007669"/>
    <property type="project" value="TreeGrafter"/>
</dbReference>
<comment type="caution">
    <text evidence="2">The sequence shown here is derived from an EMBL/GenBank/DDBJ whole genome shotgun (WGS) entry which is preliminary data.</text>
</comment>
<evidence type="ECO:0000313" key="2">
    <source>
        <dbReference type="EMBL" id="HJB39763.1"/>
    </source>
</evidence>
<dbReference type="Proteomes" id="UP000824209">
    <property type="component" value="Unassembled WGS sequence"/>
</dbReference>
<dbReference type="PANTHER" id="PTHR42924">
    <property type="entry name" value="EXONUCLEASE"/>
    <property type="match status" value="1"/>
</dbReference>
<dbReference type="SUPFAM" id="SSF89550">
    <property type="entry name" value="PHP domain-like"/>
    <property type="match status" value="1"/>
</dbReference>
<proteinExistence type="predicted"/>
<dbReference type="EMBL" id="DWYA01000049">
    <property type="protein sequence ID" value="HJB39763.1"/>
    <property type="molecule type" value="Genomic_DNA"/>
</dbReference>
<gene>
    <name evidence="2" type="ORF">H9943_05130</name>
</gene>
<reference evidence="2" key="1">
    <citation type="journal article" date="2021" name="PeerJ">
        <title>Extensive microbial diversity within the chicken gut microbiome revealed by metagenomics and culture.</title>
        <authorList>
            <person name="Gilroy R."/>
            <person name="Ravi A."/>
            <person name="Getino M."/>
            <person name="Pursley I."/>
            <person name="Horton D.L."/>
            <person name="Alikhan N.F."/>
            <person name="Baker D."/>
            <person name="Gharbi K."/>
            <person name="Hall N."/>
            <person name="Watson M."/>
            <person name="Adriaenssens E.M."/>
            <person name="Foster-Nyarko E."/>
            <person name="Jarju S."/>
            <person name="Secka A."/>
            <person name="Antonio M."/>
            <person name="Oren A."/>
            <person name="Chaudhuri R.R."/>
            <person name="La Ragione R."/>
            <person name="Hildebrand F."/>
            <person name="Pallen M.J."/>
        </authorList>
    </citation>
    <scope>NUCLEOTIDE SEQUENCE</scope>
    <source>
        <strain evidence="2">ChiBcec8-14828</strain>
    </source>
</reference>
<reference evidence="2" key="2">
    <citation type="submission" date="2021-04" db="EMBL/GenBank/DDBJ databases">
        <authorList>
            <person name="Gilroy R."/>
        </authorList>
    </citation>
    <scope>NUCLEOTIDE SEQUENCE</scope>
    <source>
        <strain evidence="2">ChiBcec8-14828</strain>
    </source>
</reference>
<dbReference type="InterPro" id="IPR004013">
    <property type="entry name" value="PHP_dom"/>
</dbReference>
<feature type="domain" description="Polymerase/histidinol phosphatase N-terminal" evidence="1">
    <location>
        <begin position="8"/>
        <end position="73"/>
    </location>
</feature>
<organism evidence="2 3">
    <name type="scientific">Candidatus Ruthenibacterium avium</name>
    <dbReference type="NCBI Taxonomy" id="2838751"/>
    <lineage>
        <taxon>Bacteria</taxon>
        <taxon>Bacillati</taxon>
        <taxon>Bacillota</taxon>
        <taxon>Clostridia</taxon>
        <taxon>Eubacteriales</taxon>
        <taxon>Oscillospiraceae</taxon>
        <taxon>Ruthenibacterium</taxon>
    </lineage>
</organism>
<dbReference type="InterPro" id="IPR003141">
    <property type="entry name" value="Pol/His_phosphatase_N"/>
</dbReference>
<evidence type="ECO:0000313" key="3">
    <source>
        <dbReference type="Proteomes" id="UP000824209"/>
    </source>
</evidence>
<dbReference type="CDD" id="cd07438">
    <property type="entry name" value="PHP_HisPPase_AMP"/>
    <property type="match status" value="1"/>
</dbReference>